<evidence type="ECO:0000256" key="4">
    <source>
        <dbReference type="ARBA" id="ARBA00022723"/>
    </source>
</evidence>
<proteinExistence type="inferred from homology"/>
<dbReference type="EMBL" id="AMQN01010662">
    <property type="status" value="NOT_ANNOTATED_CDS"/>
    <property type="molecule type" value="Genomic_DNA"/>
</dbReference>
<evidence type="ECO:0000256" key="1">
    <source>
        <dbReference type="ARBA" id="ARBA00000815"/>
    </source>
</evidence>
<dbReference type="GO" id="GO:0000287">
    <property type="term" value="F:magnesium ion binding"/>
    <property type="evidence" value="ECO:0007669"/>
    <property type="project" value="InterPro"/>
</dbReference>
<accession>R7U2U9</accession>
<evidence type="ECO:0000256" key="6">
    <source>
        <dbReference type="ARBA" id="ARBA00022801"/>
    </source>
</evidence>
<keyword evidence="4" id="KW-0479">Metal-binding</keyword>
<organism evidence="10">
    <name type="scientific">Capitella teleta</name>
    <name type="common">Polychaete worm</name>
    <dbReference type="NCBI Taxonomy" id="283909"/>
    <lineage>
        <taxon>Eukaryota</taxon>
        <taxon>Metazoa</taxon>
        <taxon>Spiralia</taxon>
        <taxon>Lophotrochozoa</taxon>
        <taxon>Annelida</taxon>
        <taxon>Polychaeta</taxon>
        <taxon>Sedentaria</taxon>
        <taxon>Scolecida</taxon>
        <taxon>Capitellidae</taxon>
        <taxon>Capitella</taxon>
    </lineage>
</organism>
<dbReference type="OrthoDB" id="10014216at2759"/>
<dbReference type="FunFam" id="3.40.50.1000:FF:000032">
    <property type="entry name" value="Cytosolic 5-nucleotidase 3-like"/>
    <property type="match status" value="1"/>
</dbReference>
<dbReference type="InterPro" id="IPR023214">
    <property type="entry name" value="HAD_sf"/>
</dbReference>
<keyword evidence="6 9" id="KW-0378">Hydrolase</keyword>
<evidence type="ECO:0000313" key="10">
    <source>
        <dbReference type="EMBL" id="ELT97986.1"/>
    </source>
</evidence>
<dbReference type="EMBL" id="KB308347">
    <property type="protein sequence ID" value="ELT97986.1"/>
    <property type="molecule type" value="Genomic_DNA"/>
</dbReference>
<keyword evidence="12" id="KW-1185">Reference proteome</keyword>
<dbReference type="FunFam" id="1.10.150.340:FF:000001">
    <property type="entry name" value="Cytosolic 5-nucleotidase 3-like"/>
    <property type="match status" value="1"/>
</dbReference>
<reference evidence="12" key="1">
    <citation type="submission" date="2012-12" db="EMBL/GenBank/DDBJ databases">
        <authorList>
            <person name="Hellsten U."/>
            <person name="Grimwood J."/>
            <person name="Chapman J.A."/>
            <person name="Shapiro H."/>
            <person name="Aerts A."/>
            <person name="Otillar R.P."/>
            <person name="Terry A.Y."/>
            <person name="Boore J.L."/>
            <person name="Simakov O."/>
            <person name="Marletaz F."/>
            <person name="Cho S.-J."/>
            <person name="Edsinger-Gonzales E."/>
            <person name="Havlak P."/>
            <person name="Kuo D.-H."/>
            <person name="Larsson T."/>
            <person name="Lv J."/>
            <person name="Arendt D."/>
            <person name="Savage R."/>
            <person name="Osoegawa K."/>
            <person name="de Jong P."/>
            <person name="Lindberg D.R."/>
            <person name="Seaver E.C."/>
            <person name="Weisblat D.A."/>
            <person name="Putnam N.H."/>
            <person name="Grigoriev I.V."/>
            <person name="Rokhsar D.S."/>
        </authorList>
    </citation>
    <scope>NUCLEOTIDE SEQUENCE</scope>
    <source>
        <strain evidence="12">I ESC-2004</strain>
    </source>
</reference>
<keyword evidence="5 9" id="KW-0547">Nucleotide-binding</keyword>
<dbReference type="Pfam" id="PF05822">
    <property type="entry name" value="UMPH-1"/>
    <property type="match status" value="1"/>
</dbReference>
<dbReference type="InterPro" id="IPR006434">
    <property type="entry name" value="Pyrimidine_nucleotidase_eu"/>
</dbReference>
<dbReference type="EnsemblMetazoa" id="CapteT162279">
    <property type="protein sequence ID" value="CapteP162279"/>
    <property type="gene ID" value="CapteG162279"/>
</dbReference>
<dbReference type="GO" id="GO:0008253">
    <property type="term" value="F:5'-nucleotidase activity"/>
    <property type="evidence" value="ECO:0007669"/>
    <property type="project" value="UniProtKB-EC"/>
</dbReference>
<comment type="similarity">
    <text evidence="2 9">Belongs to the pyrimidine 5'-nucleotidase family.</text>
</comment>
<dbReference type="FunCoup" id="R7U2U9">
    <property type="interactions" value="641"/>
</dbReference>
<dbReference type="SUPFAM" id="SSF56784">
    <property type="entry name" value="HAD-like"/>
    <property type="match status" value="1"/>
</dbReference>
<evidence type="ECO:0000256" key="7">
    <source>
        <dbReference type="ARBA" id="ARBA00022842"/>
    </source>
</evidence>
<dbReference type="GO" id="GO:0005737">
    <property type="term" value="C:cytoplasm"/>
    <property type="evidence" value="ECO:0007669"/>
    <property type="project" value="UniProtKB-SubCell"/>
</dbReference>
<dbReference type="GO" id="GO:0000166">
    <property type="term" value="F:nucleotide binding"/>
    <property type="evidence" value="ECO:0007669"/>
    <property type="project" value="UniProtKB-KW"/>
</dbReference>
<comment type="subcellular location">
    <subcellularLocation>
        <location evidence="9">Cytoplasm</location>
    </subcellularLocation>
</comment>
<dbReference type="SFLD" id="SFLDS00003">
    <property type="entry name" value="Haloacid_Dehalogenase"/>
    <property type="match status" value="1"/>
</dbReference>
<evidence type="ECO:0000256" key="3">
    <source>
        <dbReference type="ARBA" id="ARBA00012643"/>
    </source>
</evidence>
<dbReference type="STRING" id="283909.R7U2U9"/>
<dbReference type="AlphaFoldDB" id="R7U2U9"/>
<keyword evidence="8 9" id="KW-0546">Nucleotide metabolism</keyword>
<dbReference type="HOGENOM" id="CLU_048584_0_2_1"/>
<comment type="catalytic activity">
    <reaction evidence="1 9">
        <text>a ribonucleoside 5'-phosphate + H2O = a ribonucleoside + phosphate</text>
        <dbReference type="Rhea" id="RHEA:12484"/>
        <dbReference type="ChEBI" id="CHEBI:15377"/>
        <dbReference type="ChEBI" id="CHEBI:18254"/>
        <dbReference type="ChEBI" id="CHEBI:43474"/>
        <dbReference type="ChEBI" id="CHEBI:58043"/>
        <dbReference type="EC" id="3.1.3.5"/>
    </reaction>
</comment>
<gene>
    <name evidence="10" type="ORF">CAPTEDRAFT_162279</name>
</gene>
<dbReference type="SFLD" id="SFLDG01128">
    <property type="entry name" value="C1.4:_5'-Nucleotidase_Like"/>
    <property type="match status" value="1"/>
</dbReference>
<dbReference type="OMA" id="GPERMQI"/>
<name>R7U2U9_CAPTE</name>
<evidence type="ECO:0000256" key="8">
    <source>
        <dbReference type="ARBA" id="ARBA00023080"/>
    </source>
</evidence>
<dbReference type="PANTHER" id="PTHR13045:SF0">
    <property type="entry name" value="7-METHYLGUANOSINE PHOSPHATE-SPECIFIC 5'-NUCLEOTIDASE"/>
    <property type="match status" value="1"/>
</dbReference>
<evidence type="ECO:0000256" key="9">
    <source>
        <dbReference type="RuleBase" id="RU361276"/>
    </source>
</evidence>
<evidence type="ECO:0000313" key="11">
    <source>
        <dbReference type="EnsemblMetazoa" id="CapteP162279"/>
    </source>
</evidence>
<protein>
    <recommendedName>
        <fullName evidence="3 9">5'-nucleotidase</fullName>
        <ecNumber evidence="3 9">3.1.3.5</ecNumber>
    </recommendedName>
</protein>
<dbReference type="Proteomes" id="UP000014760">
    <property type="component" value="Unassembled WGS sequence"/>
</dbReference>
<dbReference type="Gene3D" id="1.10.150.340">
    <property type="entry name" value="Pyrimidine 5'-nucleotidase (UMPH-1), N-terminal domain"/>
    <property type="match status" value="1"/>
</dbReference>
<evidence type="ECO:0000256" key="5">
    <source>
        <dbReference type="ARBA" id="ARBA00022741"/>
    </source>
</evidence>
<dbReference type="EC" id="3.1.3.5" evidence="3 9"/>
<evidence type="ECO:0000313" key="12">
    <source>
        <dbReference type="Proteomes" id="UP000014760"/>
    </source>
</evidence>
<keyword evidence="9" id="KW-0963">Cytoplasm</keyword>
<dbReference type="InterPro" id="IPR036412">
    <property type="entry name" value="HAD-like_sf"/>
</dbReference>
<dbReference type="GO" id="GO:0009117">
    <property type="term" value="P:nucleotide metabolic process"/>
    <property type="evidence" value="ECO:0007669"/>
    <property type="project" value="UniProtKB-KW"/>
</dbReference>
<reference evidence="11" key="3">
    <citation type="submission" date="2015-06" db="UniProtKB">
        <authorList>
            <consortium name="EnsemblMetazoa"/>
        </authorList>
    </citation>
    <scope>IDENTIFICATION</scope>
</reference>
<sequence>MVKIEHRSSFLFGVSFLVAATGIWTWRRRSTSCTREIRTMVDALNHPNVHIKDRQHVNKLIQNFIQGGKQKLQVVADFDRTMSRFKSEEGEIIATCHNALDNNDQISDKFRMEATKLRDYYYKIEIDDSLSKEVKYPYMVEWWTKAHDLLVDCGLTRDMISYSVKRSNIVLRDKTSWLLKELHVHDVPLLIFSAGLGDIIEEVIHQQHTMYSNIHIVSNYMDFNNQGTLVGFKGEIIHIYNKNENAIHESDYFEKLQHRENIILMGDSLGDLNMADGASDSADILKIGFLNDKVEERLNVYKDAYDIVLAADETMDIPNAIIRQVLES</sequence>
<reference evidence="10 12" key="2">
    <citation type="journal article" date="2013" name="Nature">
        <title>Insights into bilaterian evolution from three spiralian genomes.</title>
        <authorList>
            <person name="Simakov O."/>
            <person name="Marletaz F."/>
            <person name="Cho S.J."/>
            <person name="Edsinger-Gonzales E."/>
            <person name="Havlak P."/>
            <person name="Hellsten U."/>
            <person name="Kuo D.H."/>
            <person name="Larsson T."/>
            <person name="Lv J."/>
            <person name="Arendt D."/>
            <person name="Savage R."/>
            <person name="Osoegawa K."/>
            <person name="de Jong P."/>
            <person name="Grimwood J."/>
            <person name="Chapman J.A."/>
            <person name="Shapiro H."/>
            <person name="Aerts A."/>
            <person name="Otillar R.P."/>
            <person name="Terry A.Y."/>
            <person name="Boore J.L."/>
            <person name="Grigoriev I.V."/>
            <person name="Lindberg D.R."/>
            <person name="Seaver E.C."/>
            <person name="Weisblat D.A."/>
            <person name="Putnam N.H."/>
            <person name="Rokhsar D.S."/>
        </authorList>
    </citation>
    <scope>NUCLEOTIDE SEQUENCE</scope>
    <source>
        <strain evidence="10 12">I ESC-2004</strain>
    </source>
</reference>
<evidence type="ECO:0000256" key="2">
    <source>
        <dbReference type="ARBA" id="ARBA00008389"/>
    </source>
</evidence>
<dbReference type="PANTHER" id="PTHR13045">
    <property type="entry name" value="5'-NUCLEOTIDASE"/>
    <property type="match status" value="1"/>
</dbReference>
<keyword evidence="7" id="KW-0460">Magnesium</keyword>
<dbReference type="Gene3D" id="3.40.50.1000">
    <property type="entry name" value="HAD superfamily/HAD-like"/>
    <property type="match status" value="1"/>
</dbReference>
<dbReference type="NCBIfam" id="TIGR01544">
    <property type="entry name" value="HAD-SF-IE"/>
    <property type="match status" value="1"/>
</dbReference>